<dbReference type="Pfam" id="PF00717">
    <property type="entry name" value="Peptidase_S24"/>
    <property type="match status" value="1"/>
</dbReference>
<dbReference type="OrthoDB" id="9787787at2"/>
<dbReference type="Gene3D" id="2.10.109.10">
    <property type="entry name" value="Umud Fragment, subunit A"/>
    <property type="match status" value="1"/>
</dbReference>
<geneLocation type="plasmid" evidence="2 3">
    <name>plas12</name>
</geneLocation>
<dbReference type="InterPro" id="IPR036286">
    <property type="entry name" value="LexA/Signal_pep-like_sf"/>
</dbReference>
<dbReference type="CDD" id="cd06529">
    <property type="entry name" value="S24_LexA-like"/>
    <property type="match status" value="1"/>
</dbReference>
<feature type="domain" description="Peptidase S24/S26A/S26B/S26C" evidence="1">
    <location>
        <begin position="9"/>
        <end position="121"/>
    </location>
</feature>
<keyword evidence="2" id="KW-0614">Plasmid</keyword>
<dbReference type="InterPro" id="IPR015927">
    <property type="entry name" value="Peptidase_S24_S26A/B/C"/>
</dbReference>
<keyword evidence="3" id="KW-1185">Reference proteome</keyword>
<evidence type="ECO:0000313" key="2">
    <source>
        <dbReference type="EMBL" id="QCZ95591.1"/>
    </source>
</evidence>
<dbReference type="KEGG" id="salk:FBQ74_18125"/>
<proteinExistence type="predicted"/>
<accession>A0A5B7YJ84</accession>
<dbReference type="EMBL" id="CP039853">
    <property type="protein sequence ID" value="QCZ95591.1"/>
    <property type="molecule type" value="Genomic_DNA"/>
</dbReference>
<organism evidence="2 3">
    <name type="scientific">Salinimonas iocasae</name>
    <dbReference type="NCBI Taxonomy" id="2572577"/>
    <lineage>
        <taxon>Bacteria</taxon>
        <taxon>Pseudomonadati</taxon>
        <taxon>Pseudomonadota</taxon>
        <taxon>Gammaproteobacteria</taxon>
        <taxon>Alteromonadales</taxon>
        <taxon>Alteromonadaceae</taxon>
        <taxon>Alteromonas/Salinimonas group</taxon>
        <taxon>Salinimonas</taxon>
    </lineage>
</organism>
<dbReference type="SUPFAM" id="SSF51306">
    <property type="entry name" value="LexA/Signal peptidase"/>
    <property type="match status" value="1"/>
</dbReference>
<dbReference type="AlphaFoldDB" id="A0A5B7YJ84"/>
<dbReference type="Proteomes" id="UP000304912">
    <property type="component" value="Plasmid plas12"/>
</dbReference>
<sequence length="135" mass="14743">MLKVVSIKAQAGLVGFESPAKEYTELGLDLDALLIDKPSATFIALAQGHSMVRDGIFDGDLLIISRAEPITDMCICVANLNGVFICKRVDKRNRCLVAGSDDIAPYFLKEGDDFQIEGVVIRSIRLHKPLAHLVC</sequence>
<name>A0A5B7YJ84_9ALTE</name>
<protein>
    <submittedName>
        <fullName evidence="2">S24 family peptidase</fullName>
    </submittedName>
</protein>
<dbReference type="InterPro" id="IPR039418">
    <property type="entry name" value="LexA-like"/>
</dbReference>
<evidence type="ECO:0000313" key="3">
    <source>
        <dbReference type="Proteomes" id="UP000304912"/>
    </source>
</evidence>
<evidence type="ECO:0000259" key="1">
    <source>
        <dbReference type="Pfam" id="PF00717"/>
    </source>
</evidence>
<dbReference type="RefSeq" id="WP_139758272.1">
    <property type="nucleotide sequence ID" value="NZ_CP039853.1"/>
</dbReference>
<reference evidence="2 3" key="1">
    <citation type="submission" date="2019-04" db="EMBL/GenBank/DDBJ databases">
        <title>Salinimonas iocasae sp. nov., a halophilic bacterium isolated from the outer tube casing of tubeworms in Okinawa Trough.</title>
        <authorList>
            <person name="Zhang H."/>
            <person name="Wang H."/>
            <person name="Li C."/>
        </authorList>
    </citation>
    <scope>NUCLEOTIDE SEQUENCE [LARGE SCALE GENOMIC DNA]</scope>
    <source>
        <strain evidence="2 3">KX18D6</strain>
        <plasmid evidence="2 3">plas12</plasmid>
    </source>
</reference>
<gene>
    <name evidence="2" type="ORF">FBQ74_18125</name>
</gene>